<feature type="coiled-coil region" evidence="1">
    <location>
        <begin position="310"/>
        <end position="337"/>
    </location>
</feature>
<reference evidence="2" key="1">
    <citation type="submission" date="2022-07" db="EMBL/GenBank/DDBJ databases">
        <title>Complete genome of Mycoplasma equigenitalium type strain T37.</title>
        <authorList>
            <person name="Spergser J."/>
        </authorList>
    </citation>
    <scope>NUCLEOTIDE SEQUENCE</scope>
    <source>
        <strain evidence="2">T37</strain>
    </source>
</reference>
<evidence type="ECO:0000313" key="3">
    <source>
        <dbReference type="Proteomes" id="UP001059576"/>
    </source>
</evidence>
<evidence type="ECO:0008006" key="4">
    <source>
        <dbReference type="Google" id="ProtNLM"/>
    </source>
</evidence>
<dbReference type="Proteomes" id="UP001059576">
    <property type="component" value="Chromosome"/>
</dbReference>
<proteinExistence type="predicted"/>
<protein>
    <recommendedName>
        <fullName evidence="4">Exonuclease</fullName>
    </recommendedName>
</protein>
<name>A0ABY5J471_9BACT</name>
<sequence length="352" mass="41436">MSKNVVLIDFEGIQSYGISIPYMFSMAIKKDEKTYKTFTKWVDFKNVNEKNWSELMLKEIENVVFEELSIKSWQEFAETSQFWGWAPEFENRIFKNLKTGTQIIANDIRDGNFDRARVALNTLKNGKGESQFPKFRSVMLNKNVLRIIPGYAKSEINKKMIEKNGRMASVCGYIYWKLTNGDPKWKSLTKYITSQEMFDEMVNYSYSDVETMVYAYEIKDELKEKLVSIYNLSSSNTKLENALNEQKSFYKVLEALKETKYNNLTKDYPKLIETSSLDKKEKALLITFFDALFSIKKFETLKQWLSLNNKKTLKTRIETNTNNLKKSEERRQEVLNDIFNKFSTINIKIIRS</sequence>
<gene>
    <name evidence="2" type="ORF">NPA09_03495</name>
</gene>
<keyword evidence="1" id="KW-0175">Coiled coil</keyword>
<evidence type="ECO:0000256" key="1">
    <source>
        <dbReference type="SAM" id="Coils"/>
    </source>
</evidence>
<dbReference type="RefSeq" id="WP_129722750.1">
    <property type="nucleotide sequence ID" value="NZ_CP101808.1"/>
</dbReference>
<keyword evidence="3" id="KW-1185">Reference proteome</keyword>
<dbReference type="EMBL" id="CP101808">
    <property type="protein sequence ID" value="UUD36937.1"/>
    <property type="molecule type" value="Genomic_DNA"/>
</dbReference>
<accession>A0ABY5J471</accession>
<evidence type="ECO:0000313" key="2">
    <source>
        <dbReference type="EMBL" id="UUD36937.1"/>
    </source>
</evidence>
<organism evidence="2 3">
    <name type="scientific">Mycoplasmopsis equigenitalium</name>
    <dbReference type="NCBI Taxonomy" id="114883"/>
    <lineage>
        <taxon>Bacteria</taxon>
        <taxon>Bacillati</taxon>
        <taxon>Mycoplasmatota</taxon>
        <taxon>Mycoplasmoidales</taxon>
        <taxon>Metamycoplasmataceae</taxon>
        <taxon>Mycoplasmopsis</taxon>
    </lineage>
</organism>